<dbReference type="SFLD" id="SFLDS00003">
    <property type="entry name" value="Haloacid_Dehalogenase"/>
    <property type="match status" value="1"/>
</dbReference>
<keyword evidence="1" id="KW-0378">Hydrolase</keyword>
<dbReference type="PRINTS" id="PR00413">
    <property type="entry name" value="HADHALOGNASE"/>
</dbReference>
<dbReference type="EMBL" id="QBMN01000109">
    <property type="protein sequence ID" value="PZO38088.1"/>
    <property type="molecule type" value="Genomic_DNA"/>
</dbReference>
<dbReference type="SUPFAM" id="SSF56784">
    <property type="entry name" value="HAD-like"/>
    <property type="match status" value="1"/>
</dbReference>
<dbReference type="InterPro" id="IPR023214">
    <property type="entry name" value="HAD_sf"/>
</dbReference>
<dbReference type="CDD" id="cd16415">
    <property type="entry name" value="HAD_dREG-2_like"/>
    <property type="match status" value="1"/>
</dbReference>
<dbReference type="PANTHER" id="PTHR46191:SF2">
    <property type="entry name" value="HALOACID DEHALOGENASE-LIKE HYDROLASE DOMAIN-CONTAINING PROTEIN 3"/>
    <property type="match status" value="1"/>
</dbReference>
<dbReference type="GO" id="GO:0016787">
    <property type="term" value="F:hydrolase activity"/>
    <property type="evidence" value="ECO:0007669"/>
    <property type="project" value="UniProtKB-KW"/>
</dbReference>
<evidence type="ECO:0000313" key="1">
    <source>
        <dbReference type="EMBL" id="PZO38088.1"/>
    </source>
</evidence>
<dbReference type="InterPro" id="IPR051828">
    <property type="entry name" value="HAD-like_hydrolase_domain"/>
</dbReference>
<dbReference type="InterPro" id="IPR044924">
    <property type="entry name" value="HAD-SF_hydro_IA_REG-2-like_cap"/>
</dbReference>
<reference evidence="2" key="1">
    <citation type="submission" date="2018-04" db="EMBL/GenBank/DDBJ databases">
        <authorList>
            <person name="Cornet L."/>
        </authorList>
    </citation>
    <scope>NUCLEOTIDE SEQUENCE [LARGE SCALE GENOMIC DNA]</scope>
</reference>
<dbReference type="InterPro" id="IPR011949">
    <property type="entry name" value="HAD-SF_hydro_IA_REG-2-like"/>
</dbReference>
<dbReference type="NCBIfam" id="TIGR02252">
    <property type="entry name" value="DREG-2"/>
    <property type="match status" value="1"/>
</dbReference>
<organism evidence="1 2">
    <name type="scientific">Shackletoniella antarctica</name>
    <dbReference type="NCBI Taxonomy" id="268115"/>
    <lineage>
        <taxon>Bacteria</taxon>
        <taxon>Bacillati</taxon>
        <taxon>Cyanobacteriota</taxon>
        <taxon>Cyanophyceae</taxon>
        <taxon>Oculatellales</taxon>
        <taxon>Oculatellaceae</taxon>
        <taxon>Shackletoniella</taxon>
    </lineage>
</organism>
<accession>A0A2W4Y432</accession>
<name>A0A2W4Y432_9CYAN</name>
<dbReference type="Gene3D" id="1.10.150.720">
    <property type="entry name" value="Haloacid dehalogenase-like hydrolase"/>
    <property type="match status" value="1"/>
</dbReference>
<dbReference type="Proteomes" id="UP000249081">
    <property type="component" value="Unassembled WGS sequence"/>
</dbReference>
<dbReference type="NCBIfam" id="TIGR01509">
    <property type="entry name" value="HAD-SF-IA-v3"/>
    <property type="match status" value="1"/>
</dbReference>
<reference evidence="1 2" key="2">
    <citation type="submission" date="2018-06" db="EMBL/GenBank/DDBJ databases">
        <title>Metagenomic assembly of (sub)arctic Cyanobacteria and their associated microbiome from non-axenic cultures.</title>
        <authorList>
            <person name="Baurain D."/>
        </authorList>
    </citation>
    <scope>NUCLEOTIDE SEQUENCE [LARGE SCALE GENOMIC DNA]</scope>
    <source>
        <strain evidence="1">ULC041bin1</strain>
    </source>
</reference>
<dbReference type="NCBIfam" id="TIGR01549">
    <property type="entry name" value="HAD-SF-IA-v1"/>
    <property type="match status" value="1"/>
</dbReference>
<dbReference type="PANTHER" id="PTHR46191">
    <property type="match status" value="1"/>
</dbReference>
<dbReference type="Pfam" id="PF00702">
    <property type="entry name" value="Hydrolase"/>
    <property type="match status" value="1"/>
</dbReference>
<protein>
    <submittedName>
        <fullName evidence="1">Hydrolase</fullName>
    </submittedName>
</protein>
<evidence type="ECO:0000313" key="2">
    <source>
        <dbReference type="Proteomes" id="UP000249081"/>
    </source>
</evidence>
<proteinExistence type="predicted"/>
<comment type="caution">
    <text evidence="1">The sequence shown here is derived from an EMBL/GenBank/DDBJ whole genome shotgun (WGS) entry which is preliminary data.</text>
</comment>
<dbReference type="InterPro" id="IPR036412">
    <property type="entry name" value="HAD-like_sf"/>
</dbReference>
<dbReference type="InterPro" id="IPR006439">
    <property type="entry name" value="HAD-SF_hydro_IA"/>
</dbReference>
<gene>
    <name evidence="1" type="ORF">DCF17_15050</name>
</gene>
<dbReference type="Gene3D" id="3.40.50.1000">
    <property type="entry name" value="HAD superfamily/HAD-like"/>
    <property type="match status" value="1"/>
</dbReference>
<sequence>MANTTQPRVIFLDAVGTLFGVAGSVGQVYADLAQHHGIAADPATLNQAFFRAFRAAPEMAFPGSDPAMVPEQEYLWWRVIAQQTFSSAGVLDRFVDFDSFFADLYAHFATAKPWVLYPDVPPALERWRRRGIALGVISNFDTRLYAVLDELNLESYLSSITISSEAGAAKPDPLIFATALQKHGCEASQAWHLGDSKVDDLEGAKAAGLHSIWVKR</sequence>
<dbReference type="AlphaFoldDB" id="A0A2W4Y432"/>
<dbReference type="SFLD" id="SFLDG01129">
    <property type="entry name" value="C1.5:_HAD__Beta-PGM__Phosphata"/>
    <property type="match status" value="1"/>
</dbReference>